<comment type="similarity">
    <text evidence="3">Belongs to the methyl-accepting chemotaxis (MCP) protein family.</text>
</comment>
<keyword evidence="5" id="KW-1133">Transmembrane helix</keyword>
<sequence length="691" mass="75360">MKTAGKARFISIKGLMLFLVLTSLGATGVLLAFSMMMSEKNVQGIHQISTISSAQEAIISANKSVNGLFTRISNITSTKQMAELESLPPAKPLKQQFDLASSKLGKALEDKQQMSRLSSSFNKLFADTENIAVRQTEYLEQKQQLSSLQNSFNSGAAELEKALSKLQGKTRLSIGLQQRRLKRLAASGFDENDPDSARKLFESTNNYLGSKQSESLANIEKLSFTSQYLISITWELFSTSSIDELLSIKNNQAVQAIDELNSLLKLVDKDIGSSTKYSALLADIDKRLLEVVTIAFGDEDSIYQRKLALLSIDEQIVNLIFEASSSSQQLDTVFGKVEAQVLDSRQQINSSTLEDSRESRSLLLSISTGVILFVLVMGFVVASYITNCLNGLSQALENIARGEGDLTVRLSAPKVKELSDISNNFNQFVATIEAAIIKVSAVTGKLDQASLSAAKQTSVLDNKINAQLSQVENVSAATSQMHSSIENTLDKTRMSGELSQQAHEFAASGEQVVEDVIEAMKEISAASDRMSNIIGVIDEIAFTTNLLALNAAVEAARAGEQGRGFGVVAGEVRGLAQRSSGAAREISELIEDSLEKVESGTRLVTESGELLKQITVSSSNVRDNVQEVMQAMQEQKQQVQFVDNAMSSVETTNQQSAAMLQRVNANFEEVKQQSTDLLEMIEKFRFGKPRE</sequence>
<dbReference type="PROSITE" id="PS50885">
    <property type="entry name" value="HAMP"/>
    <property type="match status" value="1"/>
</dbReference>
<evidence type="ECO:0000256" key="4">
    <source>
        <dbReference type="PROSITE-ProRule" id="PRU00284"/>
    </source>
</evidence>
<dbReference type="RefSeq" id="WP_249248597.1">
    <property type="nucleotide sequence ID" value="NZ_JAKIKT010000002.1"/>
</dbReference>
<evidence type="ECO:0000313" key="8">
    <source>
        <dbReference type="EMBL" id="MCL2913896.1"/>
    </source>
</evidence>
<reference evidence="8 9" key="1">
    <citation type="submission" date="2022-01" db="EMBL/GenBank/DDBJ databases">
        <title>Whole genome-based taxonomy of the Shewanellaceae.</title>
        <authorList>
            <person name="Martin-Rodriguez A.J."/>
        </authorList>
    </citation>
    <scope>NUCLEOTIDE SEQUENCE [LARGE SCALE GENOMIC DNA]</scope>
    <source>
        <strain evidence="8 9">DSM 21332</strain>
    </source>
</reference>
<dbReference type="InterPro" id="IPR003660">
    <property type="entry name" value="HAMP_dom"/>
</dbReference>
<dbReference type="InterPro" id="IPR004089">
    <property type="entry name" value="MCPsignal_dom"/>
</dbReference>
<accession>A0ABT0N629</accession>
<dbReference type="PANTHER" id="PTHR43531:SF11">
    <property type="entry name" value="METHYL-ACCEPTING CHEMOTAXIS PROTEIN 3"/>
    <property type="match status" value="1"/>
</dbReference>
<evidence type="ECO:0000256" key="5">
    <source>
        <dbReference type="SAM" id="Phobius"/>
    </source>
</evidence>
<feature type="transmembrane region" description="Helical" evidence="5">
    <location>
        <begin position="12"/>
        <end position="33"/>
    </location>
</feature>
<dbReference type="PRINTS" id="PR00260">
    <property type="entry name" value="CHEMTRNSDUCR"/>
</dbReference>
<feature type="transmembrane region" description="Helical" evidence="5">
    <location>
        <begin position="362"/>
        <end position="385"/>
    </location>
</feature>
<dbReference type="InterPro" id="IPR051310">
    <property type="entry name" value="MCP_chemotaxis"/>
</dbReference>
<dbReference type="PANTHER" id="PTHR43531">
    <property type="entry name" value="PROTEIN ICFG"/>
    <property type="match status" value="1"/>
</dbReference>
<dbReference type="SMART" id="SM00304">
    <property type="entry name" value="HAMP"/>
    <property type="match status" value="1"/>
</dbReference>
<keyword evidence="9" id="KW-1185">Reference proteome</keyword>
<dbReference type="Proteomes" id="UP001202831">
    <property type="component" value="Unassembled WGS sequence"/>
</dbReference>
<keyword evidence="5" id="KW-0472">Membrane</keyword>
<protein>
    <submittedName>
        <fullName evidence="8">Methyl-accepting chemotaxis protein</fullName>
    </submittedName>
</protein>
<dbReference type="PROSITE" id="PS50111">
    <property type="entry name" value="CHEMOTAXIS_TRANSDUC_2"/>
    <property type="match status" value="1"/>
</dbReference>
<keyword evidence="1" id="KW-0145">Chemotaxis</keyword>
<dbReference type="Pfam" id="PF00672">
    <property type="entry name" value="HAMP"/>
    <property type="match status" value="1"/>
</dbReference>
<feature type="domain" description="HAMP" evidence="7">
    <location>
        <begin position="383"/>
        <end position="437"/>
    </location>
</feature>
<evidence type="ECO:0000259" key="7">
    <source>
        <dbReference type="PROSITE" id="PS50885"/>
    </source>
</evidence>
<dbReference type="CDD" id="cd11386">
    <property type="entry name" value="MCP_signal"/>
    <property type="match status" value="1"/>
</dbReference>
<gene>
    <name evidence="8" type="ORF">L2725_08825</name>
</gene>
<dbReference type="InterPro" id="IPR004090">
    <property type="entry name" value="Chemotax_Me-accpt_rcpt"/>
</dbReference>
<dbReference type="SMART" id="SM00283">
    <property type="entry name" value="MA"/>
    <property type="match status" value="1"/>
</dbReference>
<proteinExistence type="inferred from homology"/>
<dbReference type="EMBL" id="JAKIKT010000002">
    <property type="protein sequence ID" value="MCL2913896.1"/>
    <property type="molecule type" value="Genomic_DNA"/>
</dbReference>
<evidence type="ECO:0000313" key="9">
    <source>
        <dbReference type="Proteomes" id="UP001202831"/>
    </source>
</evidence>
<name>A0ABT0N629_9GAMM</name>
<keyword evidence="5" id="KW-0812">Transmembrane</keyword>
<organism evidence="8 9">
    <name type="scientific">Shewanella corallii</name>
    <dbReference type="NCBI Taxonomy" id="560080"/>
    <lineage>
        <taxon>Bacteria</taxon>
        <taxon>Pseudomonadati</taxon>
        <taxon>Pseudomonadota</taxon>
        <taxon>Gammaproteobacteria</taxon>
        <taxon>Alteromonadales</taxon>
        <taxon>Shewanellaceae</taxon>
        <taxon>Shewanella</taxon>
    </lineage>
</organism>
<comment type="caution">
    <text evidence="8">The sequence shown here is derived from an EMBL/GenBank/DDBJ whole genome shotgun (WGS) entry which is preliminary data.</text>
</comment>
<evidence type="ECO:0000256" key="3">
    <source>
        <dbReference type="ARBA" id="ARBA00029447"/>
    </source>
</evidence>
<feature type="domain" description="Methyl-accepting transducer" evidence="6">
    <location>
        <begin position="442"/>
        <end position="671"/>
    </location>
</feature>
<keyword evidence="2 4" id="KW-0807">Transducer</keyword>
<dbReference type="Pfam" id="PF00015">
    <property type="entry name" value="MCPsignal"/>
    <property type="match status" value="1"/>
</dbReference>
<dbReference type="Gene3D" id="6.10.340.10">
    <property type="match status" value="1"/>
</dbReference>
<dbReference type="SUPFAM" id="SSF58104">
    <property type="entry name" value="Methyl-accepting chemotaxis protein (MCP) signaling domain"/>
    <property type="match status" value="1"/>
</dbReference>
<evidence type="ECO:0000256" key="2">
    <source>
        <dbReference type="ARBA" id="ARBA00023224"/>
    </source>
</evidence>
<evidence type="ECO:0000256" key="1">
    <source>
        <dbReference type="ARBA" id="ARBA00022500"/>
    </source>
</evidence>
<dbReference type="Gene3D" id="1.10.287.950">
    <property type="entry name" value="Methyl-accepting chemotaxis protein"/>
    <property type="match status" value="1"/>
</dbReference>
<evidence type="ECO:0000259" key="6">
    <source>
        <dbReference type="PROSITE" id="PS50111"/>
    </source>
</evidence>